<dbReference type="AlphaFoldDB" id="A0A543JPV7"/>
<keyword evidence="2" id="KW-0677">Repeat</keyword>
<comment type="caution">
    <text evidence="4">The sequence shown here is derived from an EMBL/GenBank/DDBJ whole genome shotgun (WGS) entry which is preliminary data.</text>
</comment>
<dbReference type="Proteomes" id="UP000316628">
    <property type="component" value="Unassembled WGS sequence"/>
</dbReference>
<dbReference type="GO" id="GO:0006508">
    <property type="term" value="P:proteolysis"/>
    <property type="evidence" value="ECO:0007669"/>
    <property type="project" value="UniProtKB-KW"/>
</dbReference>
<dbReference type="InterPro" id="IPR004176">
    <property type="entry name" value="Clp_R_N"/>
</dbReference>
<gene>
    <name evidence="4" type="ORF">FHX81_7332</name>
</gene>
<evidence type="ECO:0000313" key="5">
    <source>
        <dbReference type="Proteomes" id="UP000316628"/>
    </source>
</evidence>
<keyword evidence="4" id="KW-0378">Hydrolase</keyword>
<protein>
    <submittedName>
        <fullName evidence="4">ATP-dependent Clp protease ATP-binding subunit ClpC</fullName>
    </submittedName>
</protein>
<accession>A0A543JPV7</accession>
<evidence type="ECO:0000259" key="3">
    <source>
        <dbReference type="PROSITE" id="PS51903"/>
    </source>
</evidence>
<dbReference type="Pfam" id="PF07362">
    <property type="entry name" value="CcdA"/>
    <property type="match status" value="1"/>
</dbReference>
<evidence type="ECO:0000256" key="1">
    <source>
        <dbReference type="ARBA" id="ARBA00022649"/>
    </source>
</evidence>
<reference evidence="4 5" key="1">
    <citation type="submission" date="2019-06" db="EMBL/GenBank/DDBJ databases">
        <title>Sequencing the genomes of 1000 actinobacteria strains.</title>
        <authorList>
            <person name="Klenk H.-P."/>
        </authorList>
    </citation>
    <scope>NUCLEOTIDE SEQUENCE [LARGE SCALE GENOMIC DNA]</scope>
    <source>
        <strain evidence="4 5">DSM 45456</strain>
    </source>
</reference>
<dbReference type="PROSITE" id="PS51903">
    <property type="entry name" value="CLP_R"/>
    <property type="match status" value="1"/>
</dbReference>
<dbReference type="Pfam" id="PF02861">
    <property type="entry name" value="Clp_N"/>
    <property type="match status" value="2"/>
</dbReference>
<dbReference type="InterPro" id="IPR009956">
    <property type="entry name" value="Post-segregation_anti-tox_CcdA"/>
</dbReference>
<evidence type="ECO:0000313" key="4">
    <source>
        <dbReference type="EMBL" id="TQM84872.1"/>
    </source>
</evidence>
<keyword evidence="5" id="KW-1185">Reference proteome</keyword>
<name>A0A543JPV7_9PSEU</name>
<proteinExistence type="predicted"/>
<dbReference type="GO" id="GO:0005524">
    <property type="term" value="F:ATP binding"/>
    <property type="evidence" value="ECO:0007669"/>
    <property type="project" value="UniProtKB-KW"/>
</dbReference>
<keyword evidence="1" id="KW-1277">Toxin-antitoxin system</keyword>
<dbReference type="GO" id="GO:0008233">
    <property type="term" value="F:peptidase activity"/>
    <property type="evidence" value="ECO:0007669"/>
    <property type="project" value="UniProtKB-KW"/>
</dbReference>
<dbReference type="RefSeq" id="WP_141982998.1">
    <property type="nucleotide sequence ID" value="NZ_VFPP01000001.1"/>
</dbReference>
<evidence type="ECO:0000256" key="2">
    <source>
        <dbReference type="PROSITE-ProRule" id="PRU01251"/>
    </source>
</evidence>
<keyword evidence="4" id="KW-0067">ATP-binding</keyword>
<keyword evidence="4" id="KW-0645">Protease</keyword>
<dbReference type="SUPFAM" id="SSF81923">
    <property type="entry name" value="Double Clp-N motif"/>
    <property type="match status" value="1"/>
</dbReference>
<organism evidence="4 5">
    <name type="scientific">Saccharothrix saharensis</name>
    <dbReference type="NCBI Taxonomy" id="571190"/>
    <lineage>
        <taxon>Bacteria</taxon>
        <taxon>Bacillati</taxon>
        <taxon>Actinomycetota</taxon>
        <taxon>Actinomycetes</taxon>
        <taxon>Pseudonocardiales</taxon>
        <taxon>Pseudonocardiaceae</taxon>
        <taxon>Saccharothrix</taxon>
    </lineage>
</organism>
<feature type="domain" description="Clp R" evidence="3">
    <location>
        <begin position="56"/>
        <end position="193"/>
    </location>
</feature>
<dbReference type="Gene3D" id="1.10.1780.10">
    <property type="entry name" value="Clp, N-terminal domain"/>
    <property type="match status" value="2"/>
</dbReference>
<dbReference type="InterPro" id="IPR036628">
    <property type="entry name" value="Clp_N_dom_sf"/>
</dbReference>
<dbReference type="OrthoDB" id="3290891at2"/>
<dbReference type="EMBL" id="VFPP01000001">
    <property type="protein sequence ID" value="TQM84872.1"/>
    <property type="molecule type" value="Genomic_DNA"/>
</dbReference>
<sequence>MPKINVYLPDDLAEQVKEAGVPVSAVCQRALEQAVRRIGTIRAIRFDDPASEEVAARRSRFTDRVRAALRLAADRAREDGSATVDTEHLLAGVLAEGGNLALRVLRAMDVDPARIGLPERSGAEAPVAYGPAAAAALELAVTEALTLGHDYVGCEHLLIGLVAEPDGVAGEVLRGLGVEPRATRQAVVAALSGLAHIQAATAAQPDPSALIAAVVRRELQPVIERIERLENA</sequence>
<keyword evidence="4" id="KW-0547">Nucleotide-binding</keyword>